<evidence type="ECO:0000313" key="1">
    <source>
        <dbReference type="EMBL" id="SFH26878.1"/>
    </source>
</evidence>
<dbReference type="Proteomes" id="UP000199337">
    <property type="component" value="Unassembled WGS sequence"/>
</dbReference>
<name>A0A1I2YMT2_9FIRM</name>
<protein>
    <submittedName>
        <fullName evidence="1">Uncharacterized protein</fullName>
    </submittedName>
</protein>
<dbReference type="AlphaFoldDB" id="A0A1I2YMT2"/>
<organism evidence="1 2">
    <name type="scientific">Desulfotruncus arcticus DSM 17038</name>
    <dbReference type="NCBI Taxonomy" id="1121424"/>
    <lineage>
        <taxon>Bacteria</taxon>
        <taxon>Bacillati</taxon>
        <taxon>Bacillota</taxon>
        <taxon>Clostridia</taxon>
        <taxon>Eubacteriales</taxon>
        <taxon>Desulfallaceae</taxon>
        <taxon>Desulfotruncus</taxon>
    </lineage>
</organism>
<dbReference type="STRING" id="341036.SAMN05660649_04495"/>
<dbReference type="EMBL" id="FOOX01000022">
    <property type="protein sequence ID" value="SFH26878.1"/>
    <property type="molecule type" value="Genomic_DNA"/>
</dbReference>
<reference evidence="2" key="1">
    <citation type="submission" date="2016-10" db="EMBL/GenBank/DDBJ databases">
        <authorList>
            <person name="Varghese N."/>
            <person name="Submissions S."/>
        </authorList>
    </citation>
    <scope>NUCLEOTIDE SEQUENCE [LARGE SCALE GENOMIC DNA]</scope>
    <source>
        <strain evidence="2">DSM 17038</strain>
    </source>
</reference>
<gene>
    <name evidence="1" type="ORF">SAMN05660649_04495</name>
</gene>
<proteinExistence type="predicted"/>
<keyword evidence="2" id="KW-1185">Reference proteome</keyword>
<evidence type="ECO:0000313" key="2">
    <source>
        <dbReference type="Proteomes" id="UP000199337"/>
    </source>
</evidence>
<sequence length="67" mass="7815">MTSIVTPLLISKIVNINGHERTLIVKHSLIIIIWGMLQKTFFVVFTIDWYRFFLQGADIITRGQTEH</sequence>
<accession>A0A1I2YMT2</accession>